<organism evidence="2 3">
    <name type="scientific">Stentor coeruleus</name>
    <dbReference type="NCBI Taxonomy" id="5963"/>
    <lineage>
        <taxon>Eukaryota</taxon>
        <taxon>Sar</taxon>
        <taxon>Alveolata</taxon>
        <taxon>Ciliophora</taxon>
        <taxon>Postciliodesmatophora</taxon>
        <taxon>Heterotrichea</taxon>
        <taxon>Heterotrichida</taxon>
        <taxon>Stentoridae</taxon>
        <taxon>Stentor</taxon>
    </lineage>
</organism>
<evidence type="ECO:0000313" key="2">
    <source>
        <dbReference type="EMBL" id="OMJ70594.1"/>
    </source>
</evidence>
<gene>
    <name evidence="2" type="ORF">SteCoe_31390</name>
</gene>
<protein>
    <recommendedName>
        <fullName evidence="4">Trichohyalin-plectin-homology domain-containing protein</fullName>
    </recommendedName>
</protein>
<dbReference type="Proteomes" id="UP000187209">
    <property type="component" value="Unassembled WGS sequence"/>
</dbReference>
<name>A0A1R2B1D7_9CILI</name>
<evidence type="ECO:0008006" key="4">
    <source>
        <dbReference type="Google" id="ProtNLM"/>
    </source>
</evidence>
<keyword evidence="3" id="KW-1185">Reference proteome</keyword>
<comment type="caution">
    <text evidence="2">The sequence shown here is derived from an EMBL/GenBank/DDBJ whole genome shotgun (WGS) entry which is preliminary data.</text>
</comment>
<accession>A0A1R2B1D7</accession>
<dbReference type="AlphaFoldDB" id="A0A1R2B1D7"/>
<reference evidence="2 3" key="1">
    <citation type="submission" date="2016-11" db="EMBL/GenBank/DDBJ databases">
        <title>The macronuclear genome of Stentor coeruleus: a giant cell with tiny introns.</title>
        <authorList>
            <person name="Slabodnick M."/>
            <person name="Ruby J.G."/>
            <person name="Reiff S.B."/>
            <person name="Swart E.C."/>
            <person name="Gosai S."/>
            <person name="Prabakaran S."/>
            <person name="Witkowska E."/>
            <person name="Larue G.E."/>
            <person name="Fisher S."/>
            <person name="Freeman R.M."/>
            <person name="Gunawardena J."/>
            <person name="Chu W."/>
            <person name="Stover N.A."/>
            <person name="Gregory B.D."/>
            <person name="Nowacki M."/>
            <person name="Derisi J."/>
            <person name="Roy S.W."/>
            <person name="Marshall W.F."/>
            <person name="Sood P."/>
        </authorList>
    </citation>
    <scope>NUCLEOTIDE SEQUENCE [LARGE SCALE GENOMIC DNA]</scope>
    <source>
        <strain evidence="2">WM001</strain>
    </source>
</reference>
<proteinExistence type="predicted"/>
<sequence length="404" mass="48464">MSYRKNDEWGLIIQKQMEMAEIQQNIEKQRYKAQQDAYKKELDNLLKVKAQQKDRQRENKFKESQDIYNQLKYQEEVEKTRKAQVFESQKKIVEENAKLIQITSQVKEIKKLNSITEEQKNIEREKERNAENLAIKQIHKKAVENAMSNQMKVFQEKKEQEKIVAAAEKEMEMIMAIQEEQRFIKRDMNYITDLNKRQQILSKKEEAFSKNIGPKMIEKELNYANWVEHAAEVKKQEEFQRRLDLERKRDQETKHVSEILRRQAEEREMQKFISREKSRAEDEELQKRIEYSMRAEQERFLKKKYDVLSYREELLNQAALDKEKKQSEFKLSDKEKMINKSILENDKSSLQKGAERMLKSVEVSKNMLKPSGEYSPSLRNTTLQMDYAMPLGKDIGMNKRHSIF</sequence>
<feature type="coiled-coil region" evidence="1">
    <location>
        <begin position="28"/>
        <end position="59"/>
    </location>
</feature>
<keyword evidence="1" id="KW-0175">Coiled coil</keyword>
<dbReference type="EMBL" id="MPUH01001072">
    <property type="protein sequence ID" value="OMJ70594.1"/>
    <property type="molecule type" value="Genomic_DNA"/>
</dbReference>
<evidence type="ECO:0000256" key="1">
    <source>
        <dbReference type="SAM" id="Coils"/>
    </source>
</evidence>
<evidence type="ECO:0000313" key="3">
    <source>
        <dbReference type="Proteomes" id="UP000187209"/>
    </source>
</evidence>